<protein>
    <submittedName>
        <fullName evidence="1">Uncharacterized protein</fullName>
    </submittedName>
</protein>
<dbReference type="EMBL" id="CAMPGE010011838">
    <property type="protein sequence ID" value="CAI2370641.1"/>
    <property type="molecule type" value="Genomic_DNA"/>
</dbReference>
<organism evidence="1 2">
    <name type="scientific">Euplotes crassus</name>
    <dbReference type="NCBI Taxonomy" id="5936"/>
    <lineage>
        <taxon>Eukaryota</taxon>
        <taxon>Sar</taxon>
        <taxon>Alveolata</taxon>
        <taxon>Ciliophora</taxon>
        <taxon>Intramacronucleata</taxon>
        <taxon>Spirotrichea</taxon>
        <taxon>Hypotrichia</taxon>
        <taxon>Euplotida</taxon>
        <taxon>Euplotidae</taxon>
        <taxon>Moneuplotes</taxon>
    </lineage>
</organism>
<sequence>MNLGIAPQVLRSLNKRNLKSTEKCIEMNFQDSFPPSMSSEKRPHKNTDSGMLACIERESQSNVKTLTQANSDFIKADQSSKLFKERSKQAVSSAQNTQKDFIMIMLGKKKVIIQTERVKSSIPYQKVQHQDGIDLFIPEGPCEIEISSPNQMDVNNLHTLGNNQMYISPNVRNMKGNVMQPMMAMTYCNSDPFNRGNTQSLGSVMGQNTFQGVNNTKKDCRYSMLNQN</sequence>
<comment type="caution">
    <text evidence="1">The sequence shown here is derived from an EMBL/GenBank/DDBJ whole genome shotgun (WGS) entry which is preliminary data.</text>
</comment>
<evidence type="ECO:0000313" key="1">
    <source>
        <dbReference type="EMBL" id="CAI2370641.1"/>
    </source>
</evidence>
<proteinExistence type="predicted"/>
<reference evidence="1" key="1">
    <citation type="submission" date="2023-07" db="EMBL/GenBank/DDBJ databases">
        <authorList>
            <consortium name="AG Swart"/>
            <person name="Singh M."/>
            <person name="Singh A."/>
            <person name="Seah K."/>
            <person name="Emmerich C."/>
        </authorList>
    </citation>
    <scope>NUCLEOTIDE SEQUENCE</scope>
    <source>
        <strain evidence="1">DP1</strain>
    </source>
</reference>
<gene>
    <name evidence="1" type="ORF">ECRASSUSDP1_LOCUS11958</name>
</gene>
<keyword evidence="2" id="KW-1185">Reference proteome</keyword>
<name>A0AAD1UJT2_EUPCR</name>
<dbReference type="Proteomes" id="UP001295684">
    <property type="component" value="Unassembled WGS sequence"/>
</dbReference>
<dbReference type="AlphaFoldDB" id="A0AAD1UJT2"/>
<accession>A0AAD1UJT2</accession>
<evidence type="ECO:0000313" key="2">
    <source>
        <dbReference type="Proteomes" id="UP001295684"/>
    </source>
</evidence>